<keyword evidence="1 4" id="KW-0808">Transferase</keyword>
<gene>
    <name evidence="4" type="ORF">DAERI_220011</name>
</gene>
<evidence type="ECO:0000256" key="2">
    <source>
        <dbReference type="ARBA" id="ARBA00023315"/>
    </source>
</evidence>
<dbReference type="Pfam" id="PF01553">
    <property type="entry name" value="Acyltransferase"/>
    <property type="match status" value="1"/>
</dbReference>
<dbReference type="GO" id="GO:0003841">
    <property type="term" value="F:1-acylglycerol-3-phosphate O-acyltransferase activity"/>
    <property type="evidence" value="ECO:0007669"/>
    <property type="project" value="TreeGrafter"/>
</dbReference>
<evidence type="ECO:0000259" key="3">
    <source>
        <dbReference type="SMART" id="SM00563"/>
    </source>
</evidence>
<name>A0A2I9DN92_9DEIO</name>
<dbReference type="SMART" id="SM00563">
    <property type="entry name" value="PlsC"/>
    <property type="match status" value="1"/>
</dbReference>
<dbReference type="AlphaFoldDB" id="A0A2I9DN92"/>
<dbReference type="InterPro" id="IPR002123">
    <property type="entry name" value="Plipid/glycerol_acylTrfase"/>
</dbReference>
<reference evidence="5" key="1">
    <citation type="submission" date="2018-01" db="EMBL/GenBank/DDBJ databases">
        <title>Draft Genome Sequence of the Radioresistant Bacterium Deinococcus aerius TR0125, Isolated from the Higher Atmosphere above Japan.</title>
        <authorList>
            <person name="Satoh K."/>
            <person name="Arai H."/>
            <person name="Sanzen T."/>
            <person name="Kawaguchi Y."/>
            <person name="Hayashi H."/>
            <person name="Yokobori S."/>
            <person name="Yamagishi A."/>
            <person name="Oono Y."/>
            <person name="Narumi I."/>
        </authorList>
    </citation>
    <scope>NUCLEOTIDE SEQUENCE [LARGE SCALE GENOMIC DNA]</scope>
    <source>
        <strain evidence="5">TR0125</strain>
    </source>
</reference>
<keyword evidence="2 4" id="KW-0012">Acyltransferase</keyword>
<protein>
    <submittedName>
        <fullName evidence="4">1-acyl-sn-glycerol-3-phosphate acyltransferase</fullName>
    </submittedName>
</protein>
<comment type="caution">
    <text evidence="4">The sequence shown here is derived from an EMBL/GenBank/DDBJ whole genome shotgun (WGS) entry which is preliminary data.</text>
</comment>
<dbReference type="Proteomes" id="UP000236569">
    <property type="component" value="Unassembled WGS sequence"/>
</dbReference>
<keyword evidence="5" id="KW-1185">Reference proteome</keyword>
<dbReference type="EMBL" id="BFAG01000022">
    <property type="protein sequence ID" value="GBF08068.1"/>
    <property type="molecule type" value="Genomic_DNA"/>
</dbReference>
<accession>A0A2I9DN92</accession>
<dbReference type="RefSeq" id="WP_103131350.1">
    <property type="nucleotide sequence ID" value="NZ_BFAG01000022.1"/>
</dbReference>
<feature type="domain" description="Phospholipid/glycerol acyltransferase" evidence="3">
    <location>
        <begin position="83"/>
        <end position="195"/>
    </location>
</feature>
<evidence type="ECO:0000256" key="1">
    <source>
        <dbReference type="ARBA" id="ARBA00022679"/>
    </source>
</evidence>
<dbReference type="PANTHER" id="PTHR10434:SF66">
    <property type="entry name" value="PHOSPHOLIPID_GLYCEROL ACYLTRANSFERASE DOMAIN-CONTAINING PROTEIN"/>
    <property type="match status" value="1"/>
</dbReference>
<dbReference type="OrthoDB" id="9803035at2"/>
<dbReference type="GO" id="GO:0006654">
    <property type="term" value="P:phosphatidic acid biosynthetic process"/>
    <property type="evidence" value="ECO:0007669"/>
    <property type="project" value="TreeGrafter"/>
</dbReference>
<proteinExistence type="predicted"/>
<dbReference type="CDD" id="cd07989">
    <property type="entry name" value="LPLAT_AGPAT-like"/>
    <property type="match status" value="1"/>
</dbReference>
<evidence type="ECO:0000313" key="4">
    <source>
        <dbReference type="EMBL" id="GBF08068.1"/>
    </source>
</evidence>
<organism evidence="4 5">
    <name type="scientific">Deinococcus aerius</name>
    <dbReference type="NCBI Taxonomy" id="200253"/>
    <lineage>
        <taxon>Bacteria</taxon>
        <taxon>Thermotogati</taxon>
        <taxon>Deinococcota</taxon>
        <taxon>Deinococci</taxon>
        <taxon>Deinococcales</taxon>
        <taxon>Deinococcaceae</taxon>
        <taxon>Deinococcus</taxon>
    </lineage>
</organism>
<sequence>MRSDPPPPPTLHFRPRSAADWLRFAGWGRALLWQSVREVSRLPANLTPGQRDAVQKRLSARLLGHLRVRLLVRGREHVGRGPYLVAALHEGIADVLALLHLPLPLRFVARGEIFTWPGVGPAITRLGHVSIDPESGSGGYRHLLGQARAITAGGESLVLFPQGTVLGLETDFQRGAFALARHLGLPILPVALTGTHRVWEHPFTPALRYGQPVGLRVLPAVTREEVRRTPPEELRVGLRRRLKSAALEPGLPPPRRYDPERDGYWDGFHFAIDPDFPRVYDLVAAHRRALGGETA</sequence>
<dbReference type="SUPFAM" id="SSF69593">
    <property type="entry name" value="Glycerol-3-phosphate (1)-acyltransferase"/>
    <property type="match status" value="1"/>
</dbReference>
<evidence type="ECO:0000313" key="5">
    <source>
        <dbReference type="Proteomes" id="UP000236569"/>
    </source>
</evidence>
<dbReference type="PANTHER" id="PTHR10434">
    <property type="entry name" value="1-ACYL-SN-GLYCEROL-3-PHOSPHATE ACYLTRANSFERASE"/>
    <property type="match status" value="1"/>
</dbReference>